<proteinExistence type="inferred from homology"/>
<dbReference type="AlphaFoldDB" id="A0A4P9ZVC9"/>
<dbReference type="PANTHER" id="PTHR21231:SF3">
    <property type="entry name" value="GPN-LOOP GTPASE 2"/>
    <property type="match status" value="1"/>
</dbReference>
<dbReference type="GO" id="GO:0005737">
    <property type="term" value="C:cytoplasm"/>
    <property type="evidence" value="ECO:0007669"/>
    <property type="project" value="TreeGrafter"/>
</dbReference>
<evidence type="ECO:0000256" key="1">
    <source>
        <dbReference type="ARBA" id="ARBA00005290"/>
    </source>
</evidence>
<name>A0A4P9ZVC9_9FUNG</name>
<evidence type="ECO:0000256" key="3">
    <source>
        <dbReference type="ARBA" id="ARBA00022801"/>
    </source>
</evidence>
<dbReference type="Pfam" id="PF03029">
    <property type="entry name" value="ATP_bind_1"/>
    <property type="match status" value="1"/>
</dbReference>
<dbReference type="STRING" id="215637.A0A4P9ZVC9"/>
<dbReference type="Gene3D" id="3.40.50.300">
    <property type="entry name" value="P-loop containing nucleotide triphosphate hydrolases"/>
    <property type="match status" value="1"/>
</dbReference>
<gene>
    <name evidence="6" type="ORF">BJ085DRAFT_17167</name>
</gene>
<evidence type="ECO:0000256" key="4">
    <source>
        <dbReference type="ARBA" id="ARBA00023134"/>
    </source>
</evidence>
<dbReference type="FunFam" id="3.40.50.300:FF:000338">
    <property type="entry name" value="GPN-loop GTPase 2"/>
    <property type="match status" value="1"/>
</dbReference>
<reference evidence="7" key="1">
    <citation type="journal article" date="2018" name="Nat. Microbiol.">
        <title>Leveraging single-cell genomics to expand the fungal tree of life.</title>
        <authorList>
            <person name="Ahrendt S.R."/>
            <person name="Quandt C.A."/>
            <person name="Ciobanu D."/>
            <person name="Clum A."/>
            <person name="Salamov A."/>
            <person name="Andreopoulos B."/>
            <person name="Cheng J.F."/>
            <person name="Woyke T."/>
            <person name="Pelin A."/>
            <person name="Henrissat B."/>
            <person name="Reynolds N.K."/>
            <person name="Benny G.L."/>
            <person name="Smith M.E."/>
            <person name="James T.Y."/>
            <person name="Grigoriev I.V."/>
        </authorList>
    </citation>
    <scope>NUCLEOTIDE SEQUENCE [LARGE SCALE GENOMIC DNA]</scope>
    <source>
        <strain evidence="7">RSA 468</strain>
    </source>
</reference>
<comment type="function">
    <text evidence="5">Small GTPase required for proper localization of RNA polymerase II and III (RNAPII and RNAPIII). May act at an RNAP assembly step prior to nuclear import.</text>
</comment>
<accession>A0A4P9ZVC9</accession>
<keyword evidence="4 5" id="KW-0342">GTP-binding</keyword>
<comment type="similarity">
    <text evidence="1 5">Belongs to the GPN-loop GTPase family.</text>
</comment>
<evidence type="ECO:0000256" key="2">
    <source>
        <dbReference type="ARBA" id="ARBA00022741"/>
    </source>
</evidence>
<dbReference type="GO" id="GO:0003924">
    <property type="term" value="F:GTPase activity"/>
    <property type="evidence" value="ECO:0007669"/>
    <property type="project" value="TreeGrafter"/>
</dbReference>
<sequence length="305" mass="34579">MPFAQLVIGPPGAGKTTYCHGMQQFLTALGREVILVNLDPANDHLPYDCAIDLTELITLEDTMDELGLGPNGGLIYCMEYLADHMDWLLGRLAEYSPQAYYIFDCPGQVELYTHHPQFRDQVIGQLIKQRDFRFAAVNLVDAHHCTDAAKFISVLLLSLKTMVWLELPHVNVLSKIDLIQSYGNLDFNLEYYTEVHDLSYLLDRLNAGAFTKRYHKLNEALCELIEDYNLVGFQTLCIEDKNSVMAVLSAIDKANGCVFGGLEAGNNKIMEISVKTDFNQDVSRVQEQYIDFPELYKNSKMDEDE</sequence>
<protein>
    <recommendedName>
        <fullName evidence="5">GPN-loop GTPase 2</fullName>
    </recommendedName>
</protein>
<dbReference type="CDD" id="cd17871">
    <property type="entry name" value="GPN2"/>
    <property type="match status" value="1"/>
</dbReference>
<keyword evidence="3 5" id="KW-0378">Hydrolase</keyword>
<dbReference type="GO" id="GO:0005525">
    <property type="term" value="F:GTP binding"/>
    <property type="evidence" value="ECO:0007669"/>
    <property type="project" value="UniProtKB-KW"/>
</dbReference>
<dbReference type="SUPFAM" id="SSF52540">
    <property type="entry name" value="P-loop containing nucleoside triphosphate hydrolases"/>
    <property type="match status" value="1"/>
</dbReference>
<dbReference type="InterPro" id="IPR030231">
    <property type="entry name" value="Gpn2"/>
</dbReference>
<keyword evidence="7" id="KW-1185">Reference proteome</keyword>
<evidence type="ECO:0000313" key="7">
    <source>
        <dbReference type="Proteomes" id="UP000268162"/>
    </source>
</evidence>
<dbReference type="InterPro" id="IPR027417">
    <property type="entry name" value="P-loop_NTPase"/>
</dbReference>
<dbReference type="Proteomes" id="UP000268162">
    <property type="component" value="Unassembled WGS sequence"/>
</dbReference>
<dbReference type="InterPro" id="IPR004130">
    <property type="entry name" value="Gpn"/>
</dbReference>
<organism evidence="6 7">
    <name type="scientific">Dimargaris cristalligena</name>
    <dbReference type="NCBI Taxonomy" id="215637"/>
    <lineage>
        <taxon>Eukaryota</taxon>
        <taxon>Fungi</taxon>
        <taxon>Fungi incertae sedis</taxon>
        <taxon>Zoopagomycota</taxon>
        <taxon>Kickxellomycotina</taxon>
        <taxon>Dimargaritomycetes</taxon>
        <taxon>Dimargaritales</taxon>
        <taxon>Dimargaritaceae</taxon>
        <taxon>Dimargaris</taxon>
    </lineage>
</organism>
<dbReference type="OrthoDB" id="5839at2759"/>
<comment type="subunit">
    <text evidence="5">Binds to RNA polymerase II (RNAPII).</text>
</comment>
<dbReference type="EMBL" id="ML002476">
    <property type="protein sequence ID" value="RKP37576.1"/>
    <property type="molecule type" value="Genomic_DNA"/>
</dbReference>
<evidence type="ECO:0000256" key="5">
    <source>
        <dbReference type="RuleBase" id="RU365059"/>
    </source>
</evidence>
<keyword evidence="2 5" id="KW-0547">Nucleotide-binding</keyword>
<evidence type="ECO:0000313" key="6">
    <source>
        <dbReference type="EMBL" id="RKP37576.1"/>
    </source>
</evidence>
<dbReference type="PANTHER" id="PTHR21231">
    <property type="entry name" value="XPA-BINDING PROTEIN 1-RELATED"/>
    <property type="match status" value="1"/>
</dbReference>